<feature type="compositionally biased region" description="Polar residues" evidence="1">
    <location>
        <begin position="1"/>
        <end position="20"/>
    </location>
</feature>
<protein>
    <submittedName>
        <fullName evidence="2">Uncharacterized protein</fullName>
    </submittedName>
</protein>
<dbReference type="OrthoDB" id="8881252at2759"/>
<organism evidence="2 3">
    <name type="scientific">Cimex lectularius</name>
    <name type="common">Bed bug</name>
    <name type="synonym">Acanthia lectularia</name>
    <dbReference type="NCBI Taxonomy" id="79782"/>
    <lineage>
        <taxon>Eukaryota</taxon>
        <taxon>Metazoa</taxon>
        <taxon>Ecdysozoa</taxon>
        <taxon>Arthropoda</taxon>
        <taxon>Hexapoda</taxon>
        <taxon>Insecta</taxon>
        <taxon>Pterygota</taxon>
        <taxon>Neoptera</taxon>
        <taxon>Paraneoptera</taxon>
        <taxon>Hemiptera</taxon>
        <taxon>Heteroptera</taxon>
        <taxon>Panheteroptera</taxon>
        <taxon>Cimicomorpha</taxon>
        <taxon>Cimicidae</taxon>
        <taxon>Cimex</taxon>
    </lineage>
</organism>
<dbReference type="KEGG" id="clec:106673771"/>
<accession>A0A8I6TLE7</accession>
<keyword evidence="3" id="KW-1185">Reference proteome</keyword>
<evidence type="ECO:0000313" key="2">
    <source>
        <dbReference type="EnsemblMetazoa" id="XP_014261499.1"/>
    </source>
</evidence>
<evidence type="ECO:0000256" key="1">
    <source>
        <dbReference type="SAM" id="MobiDB-lite"/>
    </source>
</evidence>
<reference evidence="2" key="1">
    <citation type="submission" date="2022-01" db="UniProtKB">
        <authorList>
            <consortium name="EnsemblMetazoa"/>
        </authorList>
    </citation>
    <scope>IDENTIFICATION</scope>
</reference>
<proteinExistence type="predicted"/>
<dbReference type="EnsemblMetazoa" id="XM_014406013.2">
    <property type="protein sequence ID" value="XP_014261499.1"/>
    <property type="gene ID" value="LOC106673771"/>
</dbReference>
<dbReference type="RefSeq" id="XP_014261499.1">
    <property type="nucleotide sequence ID" value="XM_014406013.2"/>
</dbReference>
<dbReference type="Proteomes" id="UP000494040">
    <property type="component" value="Unassembled WGS sequence"/>
</dbReference>
<dbReference type="AlphaFoldDB" id="A0A8I6TLE7"/>
<sequence>MVQEKQTTLQVQKRGSSAKLNEQKFHEMECQTSKTSLKTSTSDKYSHFIKKKGSNVKREIDTNKLDIAVHEFTTHVNKSKKSKQYKDECEAFGDGIVSQLRTVKDQYSIALAKFNIQKILREAESGLYNPDMTKKEVEPQKRPHQSIKTYDELSNVIAEGLRKITDKRSFAYAKIYLQRVILKAETGFYANAPFKRRLKKNDSTKK</sequence>
<name>A0A8I6TLE7_CIMLE</name>
<feature type="region of interest" description="Disordered" evidence="1">
    <location>
        <begin position="1"/>
        <end position="22"/>
    </location>
</feature>
<evidence type="ECO:0000313" key="3">
    <source>
        <dbReference type="Proteomes" id="UP000494040"/>
    </source>
</evidence>
<dbReference type="GeneID" id="106673771"/>